<dbReference type="Proteomes" id="UP000028780">
    <property type="component" value="Chromosome"/>
</dbReference>
<reference evidence="1 2" key="1">
    <citation type="submission" date="2014-08" db="EMBL/GenBank/DDBJ databases">
        <title>Complete genome sequence of Corynebacterium imitans DSM 44264, isolated from a five-month-old boy with suspected pharyngeal diphtheria.</title>
        <authorList>
            <person name="Mollmann S."/>
            <person name="Albersmeier A."/>
            <person name="Ruckert C."/>
            <person name="Tauch A."/>
        </authorList>
    </citation>
    <scope>NUCLEOTIDE SEQUENCE [LARGE SCALE GENOMIC DNA]</scope>
    <source>
        <strain evidence="1 2">DSM 44264</strain>
    </source>
</reference>
<evidence type="ECO:0000313" key="1">
    <source>
        <dbReference type="EMBL" id="AIJ33460.1"/>
    </source>
</evidence>
<gene>
    <name evidence="1" type="ORF">CIMIT_05720</name>
</gene>
<protein>
    <submittedName>
        <fullName evidence="1">Uncharacterized protein</fullName>
    </submittedName>
</protein>
<accession>A0A076NNW3</accession>
<evidence type="ECO:0000313" key="2">
    <source>
        <dbReference type="Proteomes" id="UP000028780"/>
    </source>
</evidence>
<dbReference type="KEGG" id="cii:CIMIT_05720"/>
<proteinExistence type="predicted"/>
<sequence>MVAEMIIVHGAAGGVDDDGYPVPGEPDREVTVKSVQPLSLTEMSDEDKQGTRDILRVWAPPGAEVADGDEVTVRGKRYQVRITAWDWSAHRRPAYRRHRPSLVFDCVRGEG</sequence>
<dbReference type="OrthoDB" id="4416158at2"/>
<name>A0A076NNW3_9CORY</name>
<dbReference type="EMBL" id="CP009211">
    <property type="protein sequence ID" value="AIJ33460.1"/>
    <property type="molecule type" value="Genomic_DNA"/>
</dbReference>
<dbReference type="AlphaFoldDB" id="A0A076NNW3"/>
<organism evidence="1 2">
    <name type="scientific">Corynebacterium imitans</name>
    <dbReference type="NCBI Taxonomy" id="156978"/>
    <lineage>
        <taxon>Bacteria</taxon>
        <taxon>Bacillati</taxon>
        <taxon>Actinomycetota</taxon>
        <taxon>Actinomycetes</taxon>
        <taxon>Mycobacteriales</taxon>
        <taxon>Corynebacteriaceae</taxon>
        <taxon>Corynebacterium</taxon>
    </lineage>
</organism>
<keyword evidence="2" id="KW-1185">Reference proteome</keyword>
<dbReference type="STRING" id="156978.CIMIT_05720"/>
<dbReference type="HOGENOM" id="CLU_172403_0_0_11"/>